<reference evidence="2 3" key="1">
    <citation type="submission" date="2023-03" db="EMBL/GenBank/DDBJ databases">
        <title>Fodinicurvata sp. CAU 1616 isolated from sea sendiment.</title>
        <authorList>
            <person name="Kim W."/>
        </authorList>
    </citation>
    <scope>NUCLEOTIDE SEQUENCE [LARGE SCALE GENOMIC DNA]</scope>
    <source>
        <strain evidence="2 3">CAU 1616</strain>
    </source>
</reference>
<dbReference type="RefSeq" id="WP_275821644.1">
    <property type="nucleotide sequence ID" value="NZ_JARHUD010000004.1"/>
</dbReference>
<dbReference type="PANTHER" id="PTHR43812">
    <property type="entry name" value="BLR2425 PROTEIN"/>
    <property type="match status" value="1"/>
</dbReference>
<dbReference type="SMART" id="SM00903">
    <property type="entry name" value="Flavin_Reduct"/>
    <property type="match status" value="1"/>
</dbReference>
<accession>A0ABT5YLL1</accession>
<sequence length="208" mass="22829">MFFEPGQHKQHGLPYNPFKALVVPRPIGWITTIGSDGVVNLAPYSFFNGLSDAPPMVFFASNGKPRSQDGGKDSLRNAEESGEFVVNLVTWDLREAMNATAAPLPPGESELERTKLTLASSEKVSVPRIADSPAHLECRWIKTVDLPCTLPDTGNHMVIGEVVGIHIEESLLTDKGLVDLARARPVGRLGYMDYTVVDTIFAMERPKR</sequence>
<protein>
    <submittedName>
        <fullName evidence="2">Flavin reductase family protein</fullName>
    </submittedName>
</protein>
<name>A0ABT5YLL1_9PROT</name>
<feature type="domain" description="Flavin reductase like" evidence="1">
    <location>
        <begin position="20"/>
        <end position="188"/>
    </location>
</feature>
<dbReference type="Gene3D" id="2.30.110.10">
    <property type="entry name" value="Electron Transport, Fmn-binding Protein, Chain A"/>
    <property type="match status" value="1"/>
</dbReference>
<dbReference type="Proteomes" id="UP001215503">
    <property type="component" value="Unassembled WGS sequence"/>
</dbReference>
<evidence type="ECO:0000313" key="3">
    <source>
        <dbReference type="Proteomes" id="UP001215503"/>
    </source>
</evidence>
<evidence type="ECO:0000313" key="2">
    <source>
        <dbReference type="EMBL" id="MDF2095841.1"/>
    </source>
</evidence>
<dbReference type="EMBL" id="JARHUD010000004">
    <property type="protein sequence ID" value="MDF2095841.1"/>
    <property type="molecule type" value="Genomic_DNA"/>
</dbReference>
<dbReference type="PANTHER" id="PTHR43812:SF2">
    <property type="entry name" value="FLAVIN REDUCTASE LIKE DOMAIN-CONTAINING PROTEIN"/>
    <property type="match status" value="1"/>
</dbReference>
<keyword evidence="3" id="KW-1185">Reference proteome</keyword>
<dbReference type="Pfam" id="PF01613">
    <property type="entry name" value="Flavin_Reduct"/>
    <property type="match status" value="1"/>
</dbReference>
<evidence type="ECO:0000259" key="1">
    <source>
        <dbReference type="SMART" id="SM00903"/>
    </source>
</evidence>
<dbReference type="SUPFAM" id="SSF50475">
    <property type="entry name" value="FMN-binding split barrel"/>
    <property type="match status" value="1"/>
</dbReference>
<organism evidence="2 3">
    <name type="scientific">Aquibaculum arenosum</name>
    <dbReference type="NCBI Taxonomy" id="3032591"/>
    <lineage>
        <taxon>Bacteria</taxon>
        <taxon>Pseudomonadati</taxon>
        <taxon>Pseudomonadota</taxon>
        <taxon>Alphaproteobacteria</taxon>
        <taxon>Rhodospirillales</taxon>
        <taxon>Rhodovibrionaceae</taxon>
        <taxon>Aquibaculum</taxon>
    </lineage>
</organism>
<gene>
    <name evidence="2" type="ORF">P2G67_07620</name>
</gene>
<comment type="caution">
    <text evidence="2">The sequence shown here is derived from an EMBL/GenBank/DDBJ whole genome shotgun (WGS) entry which is preliminary data.</text>
</comment>
<dbReference type="InterPro" id="IPR012349">
    <property type="entry name" value="Split_barrel_FMN-bd"/>
</dbReference>
<proteinExistence type="predicted"/>
<dbReference type="InterPro" id="IPR002563">
    <property type="entry name" value="Flavin_Rdtase-like_dom"/>
</dbReference>